<evidence type="ECO:0000313" key="2">
    <source>
        <dbReference type="EMBL" id="TCK62565.1"/>
    </source>
</evidence>
<dbReference type="EMBL" id="SMGG01000003">
    <property type="protein sequence ID" value="TCK62565.1"/>
    <property type="molecule type" value="Genomic_DNA"/>
</dbReference>
<dbReference type="Proteomes" id="UP000294614">
    <property type="component" value="Unassembled WGS sequence"/>
</dbReference>
<dbReference type="AlphaFoldDB" id="A0A4R1KDA3"/>
<feature type="coiled-coil region" evidence="1">
    <location>
        <begin position="2"/>
        <end position="64"/>
    </location>
</feature>
<sequence>MVMELLEKLDILSNRIDNLVSELKKEKDRSSLLETENIRLKEDNRLLTEQREAVKERIENLIGRL</sequence>
<keyword evidence="1" id="KW-0175">Coiled coil</keyword>
<keyword evidence="2" id="KW-0132">Cell division</keyword>
<dbReference type="GO" id="GO:0051301">
    <property type="term" value="P:cell division"/>
    <property type="evidence" value="ECO:0007669"/>
    <property type="project" value="UniProtKB-KW"/>
</dbReference>
<organism evidence="2 3">
    <name type="scientific">Seleniivibrio woodruffii</name>
    <dbReference type="NCBI Taxonomy" id="1078050"/>
    <lineage>
        <taxon>Bacteria</taxon>
        <taxon>Pseudomonadati</taxon>
        <taxon>Deferribacterota</taxon>
        <taxon>Deferribacteres</taxon>
        <taxon>Deferribacterales</taxon>
        <taxon>Geovibrionaceae</taxon>
        <taxon>Seleniivibrio</taxon>
    </lineage>
</organism>
<keyword evidence="3" id="KW-1185">Reference proteome</keyword>
<evidence type="ECO:0000313" key="3">
    <source>
        <dbReference type="Proteomes" id="UP000294614"/>
    </source>
</evidence>
<proteinExistence type="predicted"/>
<evidence type="ECO:0000256" key="1">
    <source>
        <dbReference type="SAM" id="Coils"/>
    </source>
</evidence>
<comment type="caution">
    <text evidence="2">The sequence shown here is derived from an EMBL/GenBank/DDBJ whole genome shotgun (WGS) entry which is preliminary data.</text>
</comment>
<accession>A0A4R1KDA3</accession>
<protein>
    <submittedName>
        <fullName evidence="2">Cell division protein ZapB</fullName>
    </submittedName>
</protein>
<gene>
    <name evidence="2" type="ORF">C8D98_1094</name>
</gene>
<reference evidence="2 3" key="1">
    <citation type="submission" date="2019-03" db="EMBL/GenBank/DDBJ databases">
        <title>Genomic Encyclopedia of Type Strains, Phase IV (KMG-IV): sequencing the most valuable type-strain genomes for metagenomic binning, comparative biology and taxonomic classification.</title>
        <authorList>
            <person name="Goeker M."/>
        </authorList>
    </citation>
    <scope>NUCLEOTIDE SEQUENCE [LARGE SCALE GENOMIC DNA]</scope>
    <source>
        <strain evidence="2 3">DSM 24984</strain>
    </source>
</reference>
<keyword evidence="2" id="KW-0131">Cell cycle</keyword>
<name>A0A4R1KDA3_9BACT</name>